<feature type="compositionally biased region" description="Pro residues" evidence="1">
    <location>
        <begin position="288"/>
        <end position="302"/>
    </location>
</feature>
<feature type="compositionally biased region" description="Basic and acidic residues" evidence="1">
    <location>
        <begin position="80"/>
        <end position="93"/>
    </location>
</feature>
<dbReference type="GO" id="GO:0008237">
    <property type="term" value="F:metallopeptidase activity"/>
    <property type="evidence" value="ECO:0007669"/>
    <property type="project" value="UniProtKB-KW"/>
</dbReference>
<dbReference type="Proteomes" id="UP000830375">
    <property type="component" value="Unassembled WGS sequence"/>
</dbReference>
<comment type="caution">
    <text evidence="2">The sequence shown here is derived from an EMBL/GenBank/DDBJ whole genome shotgun (WGS) entry which is preliminary data.</text>
</comment>
<feature type="region of interest" description="Disordered" evidence="1">
    <location>
        <begin position="272"/>
        <end position="330"/>
    </location>
</feature>
<sequence>MDDPAFLVLLLEQWDRSLSTAQSSLTVDIANDDTSPTPDPVPRPTSPCSTKRQLEPTADGEPKSSATNEPSLRGATKLRIAPEHEPITSDQVREPVTPLATEEFSVEREDAEEGPAHCTSAEGELSFELGQKDLINFEDIYADMPPLIPPLSELSVYPEPSVCPDLSACLDFPPTLPLSLASSTHPCLSHPTICAGGSLVSASSLRVLYSTSALRPNGSASAPGSLVSTVGRPAPPAPSSLRLCLGRSSTCHHLRTPLLWLRLVAPFQGLSPPQSSVAPALTRTSGSLPPPRLPEPWTPPWPSGSSVSPGLIGSPSPPRTPPTLALPTGVVSPSSTMATLSAVGRHHVCGLGLAWLLLLQVPSVSTSDPPWTLVSSLAPPSVTTTMDFVCCPPPGSPSSTRASSCTDFLFPSRIHFLSPLCPYLLFLVFLRRKVTSSRRGGELSHP</sequence>
<keyword evidence="2" id="KW-0482">Metalloprotease</keyword>
<feature type="region of interest" description="Disordered" evidence="1">
    <location>
        <begin position="27"/>
        <end position="97"/>
    </location>
</feature>
<organism evidence="2 3">
    <name type="scientific">Labeo rohita</name>
    <name type="common">Indian major carp</name>
    <name type="synonym">Cyprinus rohita</name>
    <dbReference type="NCBI Taxonomy" id="84645"/>
    <lineage>
        <taxon>Eukaryota</taxon>
        <taxon>Metazoa</taxon>
        <taxon>Chordata</taxon>
        <taxon>Craniata</taxon>
        <taxon>Vertebrata</taxon>
        <taxon>Euteleostomi</taxon>
        <taxon>Actinopterygii</taxon>
        <taxon>Neopterygii</taxon>
        <taxon>Teleostei</taxon>
        <taxon>Ostariophysi</taxon>
        <taxon>Cypriniformes</taxon>
        <taxon>Cyprinidae</taxon>
        <taxon>Labeoninae</taxon>
        <taxon>Labeonini</taxon>
        <taxon>Labeo</taxon>
    </lineage>
</organism>
<keyword evidence="2" id="KW-0378">Hydrolase</keyword>
<reference evidence="2 3" key="1">
    <citation type="submission" date="2022-01" db="EMBL/GenBank/DDBJ databases">
        <title>A high-quality chromosome-level genome assembly of rohu carp, Labeo rohita.</title>
        <authorList>
            <person name="Arick M.A. II"/>
            <person name="Hsu C.-Y."/>
            <person name="Magbanua Z."/>
            <person name="Pechanova O."/>
            <person name="Grover C."/>
            <person name="Miller E."/>
            <person name="Thrash A."/>
            <person name="Ezzel L."/>
            <person name="Alam S."/>
            <person name="Benzie J."/>
            <person name="Hamilton M."/>
            <person name="Karsi A."/>
            <person name="Lawrence M.L."/>
            <person name="Peterson D.G."/>
        </authorList>
    </citation>
    <scope>NUCLEOTIDE SEQUENCE [LARGE SCALE GENOMIC DNA]</scope>
    <source>
        <strain evidence="3">BAU-BD-2019</strain>
        <tissue evidence="2">Blood</tissue>
    </source>
</reference>
<dbReference type="EMBL" id="JACTAM010000003">
    <property type="protein sequence ID" value="KAI2666688.1"/>
    <property type="molecule type" value="Genomic_DNA"/>
</dbReference>
<evidence type="ECO:0000313" key="2">
    <source>
        <dbReference type="EMBL" id="KAI2666688.1"/>
    </source>
</evidence>
<proteinExistence type="predicted"/>
<evidence type="ECO:0000256" key="1">
    <source>
        <dbReference type="SAM" id="MobiDB-lite"/>
    </source>
</evidence>
<keyword evidence="2" id="KW-0645">Protease</keyword>
<accession>A0ABQ8MXW8</accession>
<gene>
    <name evidence="2" type="ORF">H4Q32_010612</name>
</gene>
<evidence type="ECO:0000313" key="3">
    <source>
        <dbReference type="Proteomes" id="UP000830375"/>
    </source>
</evidence>
<name>A0ABQ8MXW8_LABRO</name>
<protein>
    <submittedName>
        <fullName evidence="2">Zinc metalloprotease ZmpB</fullName>
    </submittedName>
</protein>
<keyword evidence="3" id="KW-1185">Reference proteome</keyword>